<protein>
    <recommendedName>
        <fullName evidence="3">Pseudouridine-5'-phosphatase</fullName>
    </recommendedName>
</protein>
<dbReference type="AlphaFoldDB" id="A0AAN9T9N0"/>
<gene>
    <name evidence="1" type="ORF">V9T40_012895</name>
</gene>
<evidence type="ECO:0008006" key="3">
    <source>
        <dbReference type="Google" id="ProtNLM"/>
    </source>
</evidence>
<dbReference type="EMBL" id="JBBCAQ010000036">
    <property type="protein sequence ID" value="KAK7576609.1"/>
    <property type="molecule type" value="Genomic_DNA"/>
</dbReference>
<proteinExistence type="predicted"/>
<dbReference type="NCBIfam" id="TIGR01509">
    <property type="entry name" value="HAD-SF-IA-v3"/>
    <property type="match status" value="1"/>
</dbReference>
<dbReference type="Proteomes" id="UP001367676">
    <property type="component" value="Unassembled WGS sequence"/>
</dbReference>
<dbReference type="SFLD" id="SFLDG01129">
    <property type="entry name" value="C1.5:_HAD__Beta-PGM__Phosphata"/>
    <property type="match status" value="1"/>
</dbReference>
<dbReference type="InterPro" id="IPR023214">
    <property type="entry name" value="HAD_sf"/>
</dbReference>
<dbReference type="FunFam" id="3.40.50.1000:FF:000055">
    <property type="entry name" value="Haloacid dehalogenase-like hydrolase family protein"/>
    <property type="match status" value="1"/>
</dbReference>
<dbReference type="InterPro" id="IPR041492">
    <property type="entry name" value="HAD_2"/>
</dbReference>
<keyword evidence="2" id="KW-1185">Reference proteome</keyword>
<dbReference type="PANTHER" id="PTHR18901:SF38">
    <property type="entry name" value="PSEUDOURIDINE-5'-PHOSPHATASE"/>
    <property type="match status" value="1"/>
</dbReference>
<dbReference type="Gene3D" id="1.10.150.240">
    <property type="entry name" value="Putative phosphatase, domain 2"/>
    <property type="match status" value="1"/>
</dbReference>
<sequence>MSAYKPVQYVIFDMDGLLLNTEEIYNDTFRGILAKYGKTYTNDMKIKVMGTIPKDTYSTFIREYQLSVTLEAFTEQVSSYLLSNMEKAELMPGAERLVTHLKKHNIPIAVATSSGKQAFDVKTKRHKSVFDLFDHIVVGSSDPEVKNGKPAPDIFLICASRFPDKPSPDKCLVFEDAPNGVQGAVAAGMQVVMVPEPIIPEEKRKLATKVIPSLLDFKPEEFGLPKFED</sequence>
<dbReference type="InterPro" id="IPR036412">
    <property type="entry name" value="HAD-like_sf"/>
</dbReference>
<dbReference type="SFLD" id="SFLDG01135">
    <property type="entry name" value="C1.5.6:_HAD__Beta-PGM__Phospha"/>
    <property type="match status" value="1"/>
</dbReference>
<reference evidence="1 2" key="1">
    <citation type="submission" date="2024-03" db="EMBL/GenBank/DDBJ databases">
        <title>Adaptation during the transition from Ophiocordyceps entomopathogen to insect associate is accompanied by gene loss and intensified selection.</title>
        <authorList>
            <person name="Ward C.M."/>
            <person name="Onetto C.A."/>
            <person name="Borneman A.R."/>
        </authorList>
    </citation>
    <scope>NUCLEOTIDE SEQUENCE [LARGE SCALE GENOMIC DNA]</scope>
    <source>
        <strain evidence="1">AWRI1</strain>
        <tissue evidence="1">Single Adult Female</tissue>
    </source>
</reference>
<evidence type="ECO:0000313" key="2">
    <source>
        <dbReference type="Proteomes" id="UP001367676"/>
    </source>
</evidence>
<dbReference type="SFLD" id="SFLDS00003">
    <property type="entry name" value="Haloacid_Dehalogenase"/>
    <property type="match status" value="1"/>
</dbReference>
<dbReference type="InterPro" id="IPR023198">
    <property type="entry name" value="PGP-like_dom2"/>
</dbReference>
<dbReference type="Pfam" id="PF13419">
    <property type="entry name" value="HAD_2"/>
    <property type="match status" value="1"/>
</dbReference>
<name>A0AAN9T9N0_9HEMI</name>
<dbReference type="PANTHER" id="PTHR18901">
    <property type="entry name" value="2-DEOXYGLUCOSE-6-PHOSPHATE PHOSPHATASE 2"/>
    <property type="match status" value="1"/>
</dbReference>
<dbReference type="SUPFAM" id="SSF56784">
    <property type="entry name" value="HAD-like"/>
    <property type="match status" value="1"/>
</dbReference>
<dbReference type="InterPro" id="IPR006439">
    <property type="entry name" value="HAD-SF_hydro_IA"/>
</dbReference>
<accession>A0AAN9T9N0</accession>
<dbReference type="Gene3D" id="3.40.50.1000">
    <property type="entry name" value="HAD superfamily/HAD-like"/>
    <property type="match status" value="1"/>
</dbReference>
<evidence type="ECO:0000313" key="1">
    <source>
        <dbReference type="EMBL" id="KAK7576609.1"/>
    </source>
</evidence>
<organism evidence="1 2">
    <name type="scientific">Parthenolecanium corni</name>
    <dbReference type="NCBI Taxonomy" id="536013"/>
    <lineage>
        <taxon>Eukaryota</taxon>
        <taxon>Metazoa</taxon>
        <taxon>Ecdysozoa</taxon>
        <taxon>Arthropoda</taxon>
        <taxon>Hexapoda</taxon>
        <taxon>Insecta</taxon>
        <taxon>Pterygota</taxon>
        <taxon>Neoptera</taxon>
        <taxon>Paraneoptera</taxon>
        <taxon>Hemiptera</taxon>
        <taxon>Sternorrhyncha</taxon>
        <taxon>Coccoidea</taxon>
        <taxon>Coccidae</taxon>
        <taxon>Parthenolecanium</taxon>
    </lineage>
</organism>
<comment type="caution">
    <text evidence="1">The sequence shown here is derived from an EMBL/GenBank/DDBJ whole genome shotgun (WGS) entry which is preliminary data.</text>
</comment>
<dbReference type="GO" id="GO:0016791">
    <property type="term" value="F:phosphatase activity"/>
    <property type="evidence" value="ECO:0007669"/>
    <property type="project" value="TreeGrafter"/>
</dbReference>